<reference evidence="1" key="1">
    <citation type="submission" date="2012-04" db="EMBL/GenBank/DDBJ databases">
        <title>The Genome Sequence of Loa loa.</title>
        <authorList>
            <consortium name="The Broad Institute Genome Sequencing Platform"/>
            <consortium name="Broad Institute Genome Sequencing Center for Infectious Disease"/>
            <person name="Nutman T.B."/>
            <person name="Fink D.L."/>
            <person name="Russ C."/>
            <person name="Young S."/>
            <person name="Zeng Q."/>
            <person name="Gargeya S."/>
            <person name="Alvarado L."/>
            <person name="Berlin A."/>
            <person name="Chapman S.B."/>
            <person name="Chen Z."/>
            <person name="Freedman E."/>
            <person name="Gellesch M."/>
            <person name="Goldberg J."/>
            <person name="Griggs A."/>
            <person name="Gujja S."/>
            <person name="Heilman E.R."/>
            <person name="Heiman D."/>
            <person name="Howarth C."/>
            <person name="Mehta T."/>
            <person name="Neiman D."/>
            <person name="Pearson M."/>
            <person name="Roberts A."/>
            <person name="Saif S."/>
            <person name="Shea T."/>
            <person name="Shenoy N."/>
            <person name="Sisk P."/>
            <person name="Stolte C."/>
            <person name="Sykes S."/>
            <person name="White J."/>
            <person name="Yandava C."/>
            <person name="Haas B."/>
            <person name="Henn M.R."/>
            <person name="Nusbaum C."/>
            <person name="Birren B."/>
        </authorList>
    </citation>
    <scope>NUCLEOTIDE SEQUENCE [LARGE SCALE GENOMIC DNA]</scope>
</reference>
<organism evidence="1 2">
    <name type="scientific">Loa loa</name>
    <name type="common">Eye worm</name>
    <name type="synonym">Filaria loa</name>
    <dbReference type="NCBI Taxonomy" id="7209"/>
    <lineage>
        <taxon>Eukaryota</taxon>
        <taxon>Metazoa</taxon>
        <taxon>Ecdysozoa</taxon>
        <taxon>Nematoda</taxon>
        <taxon>Chromadorea</taxon>
        <taxon>Rhabditida</taxon>
        <taxon>Spirurina</taxon>
        <taxon>Spiruromorpha</taxon>
        <taxon>Filarioidea</taxon>
        <taxon>Onchocercidae</taxon>
        <taxon>Loa</taxon>
    </lineage>
</organism>
<evidence type="ECO:0000313" key="2">
    <source>
        <dbReference type="WBParaSite" id="EN70_6236"/>
    </source>
</evidence>
<evidence type="ECO:0000313" key="1">
    <source>
        <dbReference type="Proteomes" id="UP000095285"/>
    </source>
</evidence>
<protein>
    <submittedName>
        <fullName evidence="2">DUF1758 domain-containing protein</fullName>
    </submittedName>
</protein>
<accession>A0A1I7VTZ0</accession>
<dbReference type="WBParaSite" id="EN70_6236">
    <property type="protein sequence ID" value="EN70_6236"/>
    <property type="gene ID" value="EN70_6236"/>
</dbReference>
<name>A0A1I7VTZ0_LOALO</name>
<dbReference type="Proteomes" id="UP000095285">
    <property type="component" value="Unassembled WGS sequence"/>
</dbReference>
<keyword evidence="1" id="KW-1185">Reference proteome</keyword>
<sequence>MKRLKEIKKCIIYLKTQQGEECRRKSKTSSLNMSQTNEEISKSEDCSINYNPTMVAQTNVITKKQSKETLLLCKEITVFNPLLPERKEDALALFDIGSQLSSISKELIQRLNLIEADEQELKLASFGIKNPKPRIITQT</sequence>
<proteinExistence type="predicted"/>
<reference evidence="2" key="2">
    <citation type="submission" date="2016-11" db="UniProtKB">
        <authorList>
            <consortium name="WormBaseParasite"/>
        </authorList>
    </citation>
    <scope>IDENTIFICATION</scope>
</reference>
<dbReference type="AlphaFoldDB" id="A0A1I7VTZ0"/>